<proteinExistence type="predicted"/>
<dbReference type="AlphaFoldDB" id="A0AB39I965"/>
<keyword evidence="1" id="KW-0472">Membrane</keyword>
<name>A0AB39I965_9PSED</name>
<keyword evidence="1" id="KW-0812">Transmembrane</keyword>
<evidence type="ECO:0000313" key="2">
    <source>
        <dbReference type="EMBL" id="XDK39200.1"/>
    </source>
</evidence>
<gene>
    <name evidence="2" type="ORF">AB4Y39_11175</name>
</gene>
<dbReference type="Pfam" id="PF11158">
    <property type="entry name" value="DUF2938"/>
    <property type="match status" value="1"/>
</dbReference>
<feature type="transmembrane region" description="Helical" evidence="1">
    <location>
        <begin position="100"/>
        <end position="121"/>
    </location>
</feature>
<reference evidence="2" key="1">
    <citation type="submission" date="2024-07" db="EMBL/GenBank/DDBJ databases">
        <title>Identification and characteristics of a novel species of coltsfoot's symbiotic bacteria.</title>
        <authorList>
            <person name="Juszczyk A."/>
            <person name="Jasielczuk I."/>
            <person name="Gurgul A."/>
            <person name="Rogala M."/>
            <person name="Kowalczyk A."/>
            <person name="Szmatola T."/>
            <person name="Kosecka-Strojek M."/>
            <person name="Arent Z."/>
            <person name="Latowski D."/>
        </authorList>
    </citation>
    <scope>NUCLEOTIDE SEQUENCE</scope>
    <source>
        <strain evidence="2">Hg7Tf</strain>
    </source>
</reference>
<accession>A0AB39I965</accession>
<organism evidence="2">
    <name type="scientific">Pseudomonas sp. Hg7Tf</name>
    <dbReference type="NCBI Taxonomy" id="3236988"/>
    <lineage>
        <taxon>Bacteria</taxon>
        <taxon>Pseudomonadati</taxon>
        <taxon>Pseudomonadota</taxon>
        <taxon>Gammaproteobacteria</taxon>
        <taxon>Pseudomonadales</taxon>
        <taxon>Pseudomonadaceae</taxon>
        <taxon>Pseudomonas</taxon>
    </lineage>
</organism>
<dbReference type="InterPro" id="IPR021329">
    <property type="entry name" value="DUF2938"/>
</dbReference>
<sequence length="163" mass="17198">MLEGLVLAVLIGLTATALADLWTLFQQRVLGTPGPNWALVGRWVGHMQRGHFVHASIAKAQALPGERVLGWSMHYAIGIVFAALLLALNGVEWVRQPTLLPALALGIATVLAPFLIMQPGMGAGLAASKTPNPPAARARSLLAHIVFGIALYLAGLLWSAMLA</sequence>
<feature type="transmembrane region" description="Helical" evidence="1">
    <location>
        <begin position="68"/>
        <end position="88"/>
    </location>
</feature>
<keyword evidence="1" id="KW-1133">Transmembrane helix</keyword>
<feature type="transmembrane region" description="Helical" evidence="1">
    <location>
        <begin position="141"/>
        <end position="162"/>
    </location>
</feature>
<dbReference type="EMBL" id="CP162607">
    <property type="protein sequence ID" value="XDK39200.1"/>
    <property type="molecule type" value="Genomic_DNA"/>
</dbReference>
<dbReference type="RefSeq" id="WP_280043878.1">
    <property type="nucleotide sequence ID" value="NZ_CP162607.1"/>
</dbReference>
<protein>
    <submittedName>
        <fullName evidence="2">DUF2938 domain-containing protein</fullName>
    </submittedName>
</protein>
<evidence type="ECO:0000256" key="1">
    <source>
        <dbReference type="SAM" id="Phobius"/>
    </source>
</evidence>